<feature type="compositionally biased region" description="Polar residues" evidence="1">
    <location>
        <begin position="350"/>
        <end position="367"/>
    </location>
</feature>
<comment type="caution">
    <text evidence="2">The sequence shown here is derived from an EMBL/GenBank/DDBJ whole genome shotgun (WGS) entry which is preliminary data.</text>
</comment>
<evidence type="ECO:0000256" key="1">
    <source>
        <dbReference type="SAM" id="MobiDB-lite"/>
    </source>
</evidence>
<evidence type="ECO:0000313" key="2">
    <source>
        <dbReference type="EMBL" id="KAG1791567.1"/>
    </source>
</evidence>
<keyword evidence="3" id="KW-1185">Reference proteome</keyword>
<feature type="region of interest" description="Disordered" evidence="1">
    <location>
        <begin position="460"/>
        <end position="495"/>
    </location>
</feature>
<gene>
    <name evidence="2" type="ORF">HD556DRAFT_1309866</name>
</gene>
<dbReference type="AlphaFoldDB" id="A0A9P7AL24"/>
<dbReference type="Proteomes" id="UP000719766">
    <property type="component" value="Unassembled WGS sequence"/>
</dbReference>
<dbReference type="GeneID" id="64594100"/>
<evidence type="ECO:0000313" key="3">
    <source>
        <dbReference type="Proteomes" id="UP000719766"/>
    </source>
</evidence>
<feature type="compositionally biased region" description="Polar residues" evidence="1">
    <location>
        <begin position="460"/>
        <end position="474"/>
    </location>
</feature>
<name>A0A9P7AL24_9AGAM</name>
<reference evidence="2" key="1">
    <citation type="journal article" date="2020" name="New Phytol.">
        <title>Comparative genomics reveals dynamic genome evolution in host specialist ectomycorrhizal fungi.</title>
        <authorList>
            <person name="Lofgren L.A."/>
            <person name="Nguyen N.H."/>
            <person name="Vilgalys R."/>
            <person name="Ruytinx J."/>
            <person name="Liao H.L."/>
            <person name="Branco S."/>
            <person name="Kuo A."/>
            <person name="LaButti K."/>
            <person name="Lipzen A."/>
            <person name="Andreopoulos W."/>
            <person name="Pangilinan J."/>
            <person name="Riley R."/>
            <person name="Hundley H."/>
            <person name="Na H."/>
            <person name="Barry K."/>
            <person name="Grigoriev I.V."/>
            <person name="Stajich J.E."/>
            <person name="Kennedy P.G."/>
        </authorList>
    </citation>
    <scope>NUCLEOTIDE SEQUENCE</scope>
    <source>
        <strain evidence="2">S12</strain>
    </source>
</reference>
<accession>A0A9P7AL24</accession>
<dbReference type="OrthoDB" id="2684148at2759"/>
<proteinExistence type="predicted"/>
<organism evidence="2 3">
    <name type="scientific">Suillus plorans</name>
    <dbReference type="NCBI Taxonomy" id="116603"/>
    <lineage>
        <taxon>Eukaryota</taxon>
        <taxon>Fungi</taxon>
        <taxon>Dikarya</taxon>
        <taxon>Basidiomycota</taxon>
        <taxon>Agaricomycotina</taxon>
        <taxon>Agaricomycetes</taxon>
        <taxon>Agaricomycetidae</taxon>
        <taxon>Boletales</taxon>
        <taxon>Suillineae</taxon>
        <taxon>Suillaceae</taxon>
        <taxon>Suillus</taxon>
    </lineage>
</organism>
<dbReference type="RefSeq" id="XP_041158373.1">
    <property type="nucleotide sequence ID" value="XM_041300336.1"/>
</dbReference>
<protein>
    <submittedName>
        <fullName evidence="2">Uncharacterized protein</fullName>
    </submittedName>
</protein>
<sequence>MSAANKSLDSTLLEALTATTTAPNAASTARLSSIAGTNNPRFWDPKIRSEQWYDTKGEPFSLIFPAMIEPMGKHSRIDPYFSLPTLKQARASGTEGCAHCEGAVPAQDFGRRLSSRSCGMQQEGGKHFDAADQQITTDSWISADNREVIQFLRNAGTSSADPLHFVVHSDPLFPEAGEMKREVIPEFSLEDFENTDLTFTGDVLKEKFGPKKSSGSSVPEVAERGVEDWKMKHLPDPQGHYNTVMELFNLQEIPVAVPNVRDAEGVLIHPAEYSEKLTAGLPVAVKVVMRLWTFAPDAKRPTGSRIYQTSLKSLKLLPLGNGGESVIAKMPAQIAEGKGKRKADGHAGQASPSKKAQKSGGETTGSHPTERFGSDPDHFKRRQRSRSSQFTTYNSVLQKSMIWNSFGNIQQVLYSNGTCLNNMPPSFVACGSGMESFNVFGREARWLIVCRLDDPIGGCQTPSSDSATSGSPVQETRFAKMRSSSSPVERRGEEMPRFHVEKATTINDTGGHFPTRDDAGVLIAPDLLFDMPQMLADMARRLANDISVAIIYAYIEDLANHLVAEARKHDNAPYMSNHGQLMDLLTRYGTGIYNEKGYNLWLYNQRMRAGSALYGTLGMTWIDLPSSWGKLMAAKACLRAVAGCVGGRSGLISLANIYILQTIACEMTDARIGFLRTRAMVQIMCQYLDRLPDLLSCMRASHEMRDVASAVAGQRFNNIIGPFVGAHGAEMRHLLHITTTLITGSCATKMLMGGDGAPNNLNLITPFESADVLYAYIVSDLRYEHVDMDATPHPTFGDSLHSFARFQKGNMHITVSEATPDGLFRVVTSSPTTADMTIMTPGGLAVFYPHWTLKKIALVSHRMTRAKLVGQEQGIVWPSVGCAGKSDFSVERSTNFLEEACGARCPSLWRNVADEGAHMLVMEWDNRFSMKSLVNRSQTMWRLALYCQNRFCCYNPNNNAHTASLPIVPAPGNLMRIQLQEAEIEEHRPHYEGSVTHWVNQLGPDLFVSSTGRLRKTYNVIAEMPVGTPALGYTFFREHPAVFAAPNRLIRMIAGITENADDVAGNILVVKHARGRKDELMDCNEVDVSWVNGIMKQTVREGSFWRSTGVI</sequence>
<feature type="compositionally biased region" description="Basic and acidic residues" evidence="1">
    <location>
        <begin position="368"/>
        <end position="378"/>
    </location>
</feature>
<feature type="region of interest" description="Disordered" evidence="1">
    <location>
        <begin position="337"/>
        <end position="389"/>
    </location>
</feature>
<dbReference type="EMBL" id="JABBWE010000042">
    <property type="protein sequence ID" value="KAG1791567.1"/>
    <property type="molecule type" value="Genomic_DNA"/>
</dbReference>